<dbReference type="InterPro" id="IPR050155">
    <property type="entry name" value="HAD-like_hydrolase_sf"/>
</dbReference>
<dbReference type="PANTHER" id="PTHR43434">
    <property type="entry name" value="PHOSPHOGLYCOLATE PHOSPHATASE"/>
    <property type="match status" value="1"/>
</dbReference>
<organism evidence="1 2">
    <name type="scientific">Brevundimonas variabilis</name>
    <dbReference type="NCBI Taxonomy" id="74312"/>
    <lineage>
        <taxon>Bacteria</taxon>
        <taxon>Pseudomonadati</taxon>
        <taxon>Pseudomonadota</taxon>
        <taxon>Alphaproteobacteria</taxon>
        <taxon>Caulobacterales</taxon>
        <taxon>Caulobacteraceae</taxon>
        <taxon>Brevundimonas</taxon>
    </lineage>
</organism>
<keyword evidence="2" id="KW-1185">Reference proteome</keyword>
<dbReference type="SFLD" id="SFLDG01129">
    <property type="entry name" value="C1.5:_HAD__Beta-PGM__Phosphata"/>
    <property type="match status" value="1"/>
</dbReference>
<accession>A0A7W9CHU1</accession>
<sequence length="227" mass="24813">MIRPLAVFDIDGTLVDSRESILRAATEAARDLGLPEPEYDRVRQIVGLSLPHALAVLEPDLGPSELERFTDAFRASFGRMFDAGHEEPLYPGAMDTLRRLHRDGWRLALATGQNRRGVARNLAREGWGELFISSHCAEDGPGKPHPSMLIEAMKACDSQPEATVMIGDTAHDITMALNAGVHPQGVAWGFHTPEEQRAAGALHVAIDFLDLDAALDRFAHRQTPVPA</sequence>
<proteinExistence type="predicted"/>
<dbReference type="SFLD" id="SFLDS00003">
    <property type="entry name" value="Haloacid_Dehalogenase"/>
    <property type="match status" value="1"/>
</dbReference>
<dbReference type="RefSeq" id="WP_183212816.1">
    <property type="nucleotide sequence ID" value="NZ_JACHOR010000002.1"/>
</dbReference>
<dbReference type="EMBL" id="JACHOR010000002">
    <property type="protein sequence ID" value="MBB5745868.1"/>
    <property type="molecule type" value="Genomic_DNA"/>
</dbReference>
<evidence type="ECO:0000313" key="1">
    <source>
        <dbReference type="EMBL" id="MBB5745868.1"/>
    </source>
</evidence>
<dbReference type="Gene3D" id="1.10.150.240">
    <property type="entry name" value="Putative phosphatase, domain 2"/>
    <property type="match status" value="1"/>
</dbReference>
<dbReference type="GO" id="GO:0005829">
    <property type="term" value="C:cytosol"/>
    <property type="evidence" value="ECO:0007669"/>
    <property type="project" value="TreeGrafter"/>
</dbReference>
<comment type="caution">
    <text evidence="1">The sequence shown here is derived from an EMBL/GenBank/DDBJ whole genome shotgun (WGS) entry which is preliminary data.</text>
</comment>
<dbReference type="InterPro" id="IPR006439">
    <property type="entry name" value="HAD-SF_hydro_IA"/>
</dbReference>
<dbReference type="PANTHER" id="PTHR43434:SF24">
    <property type="entry name" value="HYDROLASE-RELATED"/>
    <property type="match status" value="1"/>
</dbReference>
<dbReference type="SUPFAM" id="SSF56784">
    <property type="entry name" value="HAD-like"/>
    <property type="match status" value="1"/>
</dbReference>
<dbReference type="InterPro" id="IPR023214">
    <property type="entry name" value="HAD_sf"/>
</dbReference>
<keyword evidence="1" id="KW-0378">Hydrolase</keyword>
<gene>
    <name evidence="1" type="ORF">GGR13_001452</name>
</gene>
<dbReference type="InterPro" id="IPR023198">
    <property type="entry name" value="PGP-like_dom2"/>
</dbReference>
<name>A0A7W9CHU1_9CAUL</name>
<reference evidence="1 2" key="1">
    <citation type="submission" date="2020-08" db="EMBL/GenBank/DDBJ databases">
        <title>Genomic Encyclopedia of Type Strains, Phase IV (KMG-IV): sequencing the most valuable type-strain genomes for metagenomic binning, comparative biology and taxonomic classification.</title>
        <authorList>
            <person name="Goeker M."/>
        </authorList>
    </citation>
    <scope>NUCLEOTIDE SEQUENCE [LARGE SCALE GENOMIC DNA]</scope>
    <source>
        <strain evidence="1 2">DSM 4737</strain>
    </source>
</reference>
<dbReference type="Proteomes" id="UP000545037">
    <property type="component" value="Unassembled WGS sequence"/>
</dbReference>
<dbReference type="InterPro" id="IPR036412">
    <property type="entry name" value="HAD-like_sf"/>
</dbReference>
<dbReference type="GO" id="GO:0008967">
    <property type="term" value="F:phosphoglycolate phosphatase activity"/>
    <property type="evidence" value="ECO:0007669"/>
    <property type="project" value="UniProtKB-EC"/>
</dbReference>
<evidence type="ECO:0000313" key="2">
    <source>
        <dbReference type="Proteomes" id="UP000545037"/>
    </source>
</evidence>
<dbReference type="Pfam" id="PF00702">
    <property type="entry name" value="Hydrolase"/>
    <property type="match status" value="1"/>
</dbReference>
<protein>
    <submittedName>
        <fullName evidence="1">Phosphoglycolate phosphatase</fullName>
        <ecNumber evidence="1">3.1.3.18</ecNumber>
    </submittedName>
</protein>
<dbReference type="GO" id="GO:0006281">
    <property type="term" value="P:DNA repair"/>
    <property type="evidence" value="ECO:0007669"/>
    <property type="project" value="TreeGrafter"/>
</dbReference>
<dbReference type="EC" id="3.1.3.18" evidence="1"/>
<dbReference type="AlphaFoldDB" id="A0A7W9CHU1"/>
<dbReference type="Gene3D" id="3.40.50.1000">
    <property type="entry name" value="HAD superfamily/HAD-like"/>
    <property type="match status" value="1"/>
</dbReference>
<dbReference type="NCBIfam" id="TIGR01549">
    <property type="entry name" value="HAD-SF-IA-v1"/>
    <property type="match status" value="1"/>
</dbReference>